<gene>
    <name evidence="1" type="ORF">B0H66DRAFT_595244</name>
</gene>
<organism evidence="1 2">
    <name type="scientific">Apodospora peruviana</name>
    <dbReference type="NCBI Taxonomy" id="516989"/>
    <lineage>
        <taxon>Eukaryota</taxon>
        <taxon>Fungi</taxon>
        <taxon>Dikarya</taxon>
        <taxon>Ascomycota</taxon>
        <taxon>Pezizomycotina</taxon>
        <taxon>Sordariomycetes</taxon>
        <taxon>Sordariomycetidae</taxon>
        <taxon>Sordariales</taxon>
        <taxon>Lasiosphaeriaceae</taxon>
        <taxon>Apodospora</taxon>
    </lineage>
</organism>
<dbReference type="Proteomes" id="UP001283341">
    <property type="component" value="Unassembled WGS sequence"/>
</dbReference>
<reference evidence="1" key="2">
    <citation type="submission" date="2023-06" db="EMBL/GenBank/DDBJ databases">
        <authorList>
            <consortium name="Lawrence Berkeley National Laboratory"/>
            <person name="Haridas S."/>
            <person name="Hensen N."/>
            <person name="Bonometti L."/>
            <person name="Westerberg I."/>
            <person name="Brannstrom I.O."/>
            <person name="Guillou S."/>
            <person name="Cros-Aarteil S."/>
            <person name="Calhoun S."/>
            <person name="Kuo A."/>
            <person name="Mondo S."/>
            <person name="Pangilinan J."/>
            <person name="Riley R."/>
            <person name="Labutti K."/>
            <person name="Andreopoulos B."/>
            <person name="Lipzen A."/>
            <person name="Chen C."/>
            <person name="Yanf M."/>
            <person name="Daum C."/>
            <person name="Ng V."/>
            <person name="Clum A."/>
            <person name="Steindorff A."/>
            <person name="Ohm R."/>
            <person name="Martin F."/>
            <person name="Silar P."/>
            <person name="Natvig D."/>
            <person name="Lalanne C."/>
            <person name="Gautier V."/>
            <person name="Ament-Velasquez S.L."/>
            <person name="Kruys A."/>
            <person name="Hutchinson M.I."/>
            <person name="Powell A.J."/>
            <person name="Barry K."/>
            <person name="Miller A.N."/>
            <person name="Grigoriev I.V."/>
            <person name="Debuchy R."/>
            <person name="Gladieux P."/>
            <person name="Thoren M.H."/>
            <person name="Johannesson H."/>
        </authorList>
    </citation>
    <scope>NUCLEOTIDE SEQUENCE</scope>
    <source>
        <strain evidence="1">CBS 118394</strain>
    </source>
</reference>
<reference evidence="1" key="1">
    <citation type="journal article" date="2023" name="Mol. Phylogenet. Evol.">
        <title>Genome-scale phylogeny and comparative genomics of the fungal order Sordariales.</title>
        <authorList>
            <person name="Hensen N."/>
            <person name="Bonometti L."/>
            <person name="Westerberg I."/>
            <person name="Brannstrom I.O."/>
            <person name="Guillou S."/>
            <person name="Cros-Aarteil S."/>
            <person name="Calhoun S."/>
            <person name="Haridas S."/>
            <person name="Kuo A."/>
            <person name="Mondo S."/>
            <person name="Pangilinan J."/>
            <person name="Riley R."/>
            <person name="LaButti K."/>
            <person name="Andreopoulos B."/>
            <person name="Lipzen A."/>
            <person name="Chen C."/>
            <person name="Yan M."/>
            <person name="Daum C."/>
            <person name="Ng V."/>
            <person name="Clum A."/>
            <person name="Steindorff A."/>
            <person name="Ohm R.A."/>
            <person name="Martin F."/>
            <person name="Silar P."/>
            <person name="Natvig D.O."/>
            <person name="Lalanne C."/>
            <person name="Gautier V."/>
            <person name="Ament-Velasquez S.L."/>
            <person name="Kruys A."/>
            <person name="Hutchinson M.I."/>
            <person name="Powell A.J."/>
            <person name="Barry K."/>
            <person name="Miller A.N."/>
            <person name="Grigoriev I.V."/>
            <person name="Debuchy R."/>
            <person name="Gladieux P."/>
            <person name="Hiltunen Thoren M."/>
            <person name="Johannesson H."/>
        </authorList>
    </citation>
    <scope>NUCLEOTIDE SEQUENCE</scope>
    <source>
        <strain evidence="1">CBS 118394</strain>
    </source>
</reference>
<name>A0AAE0HTR0_9PEZI</name>
<comment type="caution">
    <text evidence="1">The sequence shown here is derived from an EMBL/GenBank/DDBJ whole genome shotgun (WGS) entry which is preliminary data.</text>
</comment>
<evidence type="ECO:0000313" key="1">
    <source>
        <dbReference type="EMBL" id="KAK3312712.1"/>
    </source>
</evidence>
<keyword evidence="2" id="KW-1185">Reference proteome</keyword>
<sequence length="163" mass="18096">MSDTRPGTRCAGLARDYESFGHETEFGVLTSIPVPATKEIAPTRKTVYFGSTLRFDDDGNLYSPKTNPPYVGEPAGEVGVARAKLQGAQSIFVRPKEKEQHRLDLYLDPETGLYTADCRDYETLKDWSLARDAADPKRYPQNAARINAERNSKLMAKGMASGY</sequence>
<dbReference type="AlphaFoldDB" id="A0AAE0HTR0"/>
<proteinExistence type="predicted"/>
<protein>
    <submittedName>
        <fullName evidence="1">Uncharacterized protein</fullName>
    </submittedName>
</protein>
<dbReference type="EMBL" id="JAUEDM010000008">
    <property type="protein sequence ID" value="KAK3312712.1"/>
    <property type="molecule type" value="Genomic_DNA"/>
</dbReference>
<accession>A0AAE0HTR0</accession>
<evidence type="ECO:0000313" key="2">
    <source>
        <dbReference type="Proteomes" id="UP001283341"/>
    </source>
</evidence>